<sequence length="308" mass="33558">MSASEDSDVYCESIRIESKVIYADLRVNARGQYLKLSETGSKRPRSTVLLPASAVKWVYSLLDYYIRESAAGREAGHKELAVENKVFHFSVGSNERGRFLRISESGVSQLSGRHTLIIPCGGDELNGWVVLRDCIRRVGAVVEREAPEQQQLQQQQQQQSQPVADAQHAGEGGSEPRPPPPPPQPQQPPVLDVASSLVVGPGHPPPTLTTSPQGTPVLSCNGRRVFFDIGSTSRGHYMRITEAVDTVATLLEQRQQQQPHPQQAAPPPPPAGASPSQAQAHAQQYGQAPPQQRRQPQLPHGQPERQGG</sequence>
<dbReference type="GeneID" id="25739332"/>
<dbReference type="EMBL" id="KK101267">
    <property type="protein sequence ID" value="KIZ01506.1"/>
    <property type="molecule type" value="Genomic_DNA"/>
</dbReference>
<dbReference type="Gene3D" id="3.30.2450.30">
    <property type="match status" value="1"/>
</dbReference>
<gene>
    <name evidence="4" type="ORF">MNEG_6456</name>
</gene>
<name>A0A0D2N6G2_9CHLO</name>
<feature type="compositionally biased region" description="Low complexity" evidence="3">
    <location>
        <begin position="149"/>
        <end position="161"/>
    </location>
</feature>
<dbReference type="GO" id="GO:0000981">
    <property type="term" value="F:DNA-binding transcription factor activity, RNA polymerase II-specific"/>
    <property type="evidence" value="ECO:0007669"/>
    <property type="project" value="TreeGrafter"/>
</dbReference>
<accession>A0A0D2N6G2</accession>
<dbReference type="RefSeq" id="XP_013900525.1">
    <property type="nucleotide sequence ID" value="XM_014045071.1"/>
</dbReference>
<dbReference type="Pfam" id="PF04845">
    <property type="entry name" value="PurA"/>
    <property type="match status" value="1"/>
</dbReference>
<dbReference type="AlphaFoldDB" id="A0A0D2N6G2"/>
<dbReference type="Proteomes" id="UP000054498">
    <property type="component" value="Unassembled WGS sequence"/>
</dbReference>
<feature type="region of interest" description="Disordered" evidence="3">
    <location>
        <begin position="253"/>
        <end position="308"/>
    </location>
</feature>
<dbReference type="GO" id="GO:0032422">
    <property type="term" value="F:purine-rich negative regulatory element binding"/>
    <property type="evidence" value="ECO:0007669"/>
    <property type="project" value="InterPro"/>
</dbReference>
<dbReference type="OrthoDB" id="523901at2759"/>
<dbReference type="SMART" id="SM00712">
    <property type="entry name" value="PUR"/>
    <property type="match status" value="2"/>
</dbReference>
<comment type="similarity">
    <text evidence="1">Belongs to the PUR DNA-binding protein family.</text>
</comment>
<proteinExistence type="inferred from homology"/>
<feature type="compositionally biased region" description="Low complexity" evidence="3">
    <location>
        <begin position="273"/>
        <end position="301"/>
    </location>
</feature>
<dbReference type="KEGG" id="mng:MNEG_6456"/>
<evidence type="ECO:0000313" key="4">
    <source>
        <dbReference type="EMBL" id="KIZ01506.1"/>
    </source>
</evidence>
<organism evidence="4 5">
    <name type="scientific">Monoraphidium neglectum</name>
    <dbReference type="NCBI Taxonomy" id="145388"/>
    <lineage>
        <taxon>Eukaryota</taxon>
        <taxon>Viridiplantae</taxon>
        <taxon>Chlorophyta</taxon>
        <taxon>core chlorophytes</taxon>
        <taxon>Chlorophyceae</taxon>
        <taxon>CS clade</taxon>
        <taxon>Sphaeropleales</taxon>
        <taxon>Selenastraceae</taxon>
        <taxon>Monoraphidium</taxon>
    </lineage>
</organism>
<feature type="compositionally biased region" description="Pro residues" evidence="3">
    <location>
        <begin position="176"/>
        <end position="188"/>
    </location>
</feature>
<feature type="compositionally biased region" description="Polar residues" evidence="3">
    <location>
        <begin position="208"/>
        <end position="218"/>
    </location>
</feature>
<dbReference type="GO" id="GO:0005634">
    <property type="term" value="C:nucleus"/>
    <property type="evidence" value="ECO:0007669"/>
    <property type="project" value="TreeGrafter"/>
</dbReference>
<evidence type="ECO:0000256" key="2">
    <source>
        <dbReference type="ARBA" id="ARBA00023125"/>
    </source>
</evidence>
<keyword evidence="2" id="KW-0238">DNA-binding</keyword>
<feature type="region of interest" description="Disordered" evidence="3">
    <location>
        <begin position="147"/>
        <end position="218"/>
    </location>
</feature>
<dbReference type="Gene3D" id="3.10.450.700">
    <property type="match status" value="1"/>
</dbReference>
<dbReference type="GO" id="GO:0000977">
    <property type="term" value="F:RNA polymerase II transcription regulatory region sequence-specific DNA binding"/>
    <property type="evidence" value="ECO:0007669"/>
    <property type="project" value="InterPro"/>
</dbReference>
<dbReference type="InterPro" id="IPR006628">
    <property type="entry name" value="PUR-bd_fam"/>
</dbReference>
<evidence type="ECO:0000313" key="5">
    <source>
        <dbReference type="Proteomes" id="UP000054498"/>
    </source>
</evidence>
<dbReference type="PANTHER" id="PTHR12611">
    <property type="entry name" value="PUR-TRANSCRIPTIONAL ACTIVATOR"/>
    <property type="match status" value="1"/>
</dbReference>
<evidence type="ECO:0000256" key="1">
    <source>
        <dbReference type="ARBA" id="ARBA00009251"/>
    </source>
</evidence>
<evidence type="ECO:0000256" key="3">
    <source>
        <dbReference type="SAM" id="MobiDB-lite"/>
    </source>
</evidence>
<protein>
    <submittedName>
        <fullName evidence="4">Transcription factor Pur-alpha 1</fullName>
    </submittedName>
</protein>
<dbReference type="PANTHER" id="PTHR12611:SF0">
    <property type="entry name" value="PURINE-RICH BINDING PROTEIN-ALPHA, ISOFORM B"/>
    <property type="match status" value="1"/>
</dbReference>
<keyword evidence="5" id="KW-1185">Reference proteome</keyword>
<reference evidence="4 5" key="1">
    <citation type="journal article" date="2013" name="BMC Genomics">
        <title>Reconstruction of the lipid metabolism for the microalga Monoraphidium neglectum from its genome sequence reveals characteristics suitable for biofuel production.</title>
        <authorList>
            <person name="Bogen C."/>
            <person name="Al-Dilaimi A."/>
            <person name="Albersmeier A."/>
            <person name="Wichmann J."/>
            <person name="Grundmann M."/>
            <person name="Rupp O."/>
            <person name="Lauersen K.J."/>
            <person name="Blifernez-Klassen O."/>
            <person name="Kalinowski J."/>
            <person name="Goesmann A."/>
            <person name="Mussgnug J.H."/>
            <person name="Kruse O."/>
        </authorList>
    </citation>
    <scope>NUCLEOTIDE SEQUENCE [LARGE SCALE GENOMIC DNA]</scope>
    <source>
        <strain evidence="4 5">SAG 48.87</strain>
    </source>
</reference>